<keyword evidence="6 7" id="KW-0472">Membrane</keyword>
<keyword evidence="5 7" id="KW-1133">Transmembrane helix</keyword>
<evidence type="ECO:0000256" key="4">
    <source>
        <dbReference type="ARBA" id="ARBA00022692"/>
    </source>
</evidence>
<gene>
    <name evidence="8" type="ORF">BCR32DRAFT_233972</name>
</gene>
<protein>
    <submittedName>
        <fullName evidence="8">UAA transporter</fullName>
    </submittedName>
</protein>
<feature type="transmembrane region" description="Helical" evidence="7">
    <location>
        <begin position="172"/>
        <end position="194"/>
    </location>
</feature>
<name>A0A1Y1X1R7_9FUNG</name>
<dbReference type="PANTHER" id="PTHR10778">
    <property type="entry name" value="SOLUTE CARRIER FAMILY 35 MEMBER B"/>
    <property type="match status" value="1"/>
</dbReference>
<organism evidence="8 9">
    <name type="scientific">Anaeromyces robustus</name>
    <dbReference type="NCBI Taxonomy" id="1754192"/>
    <lineage>
        <taxon>Eukaryota</taxon>
        <taxon>Fungi</taxon>
        <taxon>Fungi incertae sedis</taxon>
        <taxon>Chytridiomycota</taxon>
        <taxon>Chytridiomycota incertae sedis</taxon>
        <taxon>Neocallimastigomycetes</taxon>
        <taxon>Neocallimastigales</taxon>
        <taxon>Neocallimastigaceae</taxon>
        <taxon>Anaeromyces</taxon>
    </lineage>
</organism>
<dbReference type="SUPFAM" id="SSF103481">
    <property type="entry name" value="Multidrug resistance efflux transporter EmrE"/>
    <property type="match status" value="1"/>
</dbReference>
<feature type="transmembrane region" description="Helical" evidence="7">
    <location>
        <begin position="142"/>
        <end position="160"/>
    </location>
</feature>
<keyword evidence="2" id="KW-0813">Transport</keyword>
<evidence type="ECO:0000313" key="8">
    <source>
        <dbReference type="EMBL" id="ORX79605.1"/>
    </source>
</evidence>
<feature type="transmembrane region" description="Helical" evidence="7">
    <location>
        <begin position="314"/>
        <end position="331"/>
    </location>
</feature>
<dbReference type="Pfam" id="PF08449">
    <property type="entry name" value="UAA"/>
    <property type="match status" value="1"/>
</dbReference>
<feature type="transmembrane region" description="Helical" evidence="7">
    <location>
        <begin position="115"/>
        <end position="133"/>
    </location>
</feature>
<feature type="transmembrane region" description="Helical" evidence="7">
    <location>
        <begin position="254"/>
        <end position="274"/>
    </location>
</feature>
<evidence type="ECO:0000256" key="1">
    <source>
        <dbReference type="ARBA" id="ARBA00004127"/>
    </source>
</evidence>
<feature type="transmembrane region" description="Helical" evidence="7">
    <location>
        <begin position="81"/>
        <end position="103"/>
    </location>
</feature>
<keyword evidence="4 7" id="KW-0812">Transmembrane</keyword>
<dbReference type="AlphaFoldDB" id="A0A1Y1X1R7"/>
<dbReference type="Proteomes" id="UP000193944">
    <property type="component" value="Unassembled WGS sequence"/>
</dbReference>
<evidence type="ECO:0000256" key="5">
    <source>
        <dbReference type="ARBA" id="ARBA00022989"/>
    </source>
</evidence>
<evidence type="ECO:0000256" key="3">
    <source>
        <dbReference type="ARBA" id="ARBA00022597"/>
    </source>
</evidence>
<evidence type="ECO:0000256" key="2">
    <source>
        <dbReference type="ARBA" id="ARBA00022448"/>
    </source>
</evidence>
<dbReference type="GO" id="GO:0005462">
    <property type="term" value="F:UDP-N-acetylglucosamine transmembrane transporter activity"/>
    <property type="evidence" value="ECO:0007669"/>
    <property type="project" value="TreeGrafter"/>
</dbReference>
<accession>A0A1Y1X1R7</accession>
<evidence type="ECO:0000256" key="6">
    <source>
        <dbReference type="ARBA" id="ARBA00023136"/>
    </source>
</evidence>
<proteinExistence type="predicted"/>
<dbReference type="EMBL" id="MCFG01000170">
    <property type="protein sequence ID" value="ORX79605.1"/>
    <property type="molecule type" value="Genomic_DNA"/>
</dbReference>
<keyword evidence="9" id="KW-1185">Reference proteome</keyword>
<dbReference type="GO" id="GO:0005464">
    <property type="term" value="F:UDP-xylose transmembrane transporter activity"/>
    <property type="evidence" value="ECO:0007669"/>
    <property type="project" value="TreeGrafter"/>
</dbReference>
<evidence type="ECO:0000256" key="7">
    <source>
        <dbReference type="SAM" id="Phobius"/>
    </source>
</evidence>
<dbReference type="InterPro" id="IPR013657">
    <property type="entry name" value="SCL35B1-4/HUT1"/>
</dbReference>
<dbReference type="InterPro" id="IPR037185">
    <property type="entry name" value="EmrE-like"/>
</dbReference>
<evidence type="ECO:0000313" key="9">
    <source>
        <dbReference type="Proteomes" id="UP000193944"/>
    </source>
</evidence>
<sequence>MFLEIFGSLMFQEWLKSIIFIFGGCCSTIIALENIVSVRKNSGNLVTLCQFLFVSIEGLFKRIKFHNPFKTGKLITMEKNVVPIYIWAIMVLMFFSSSLLNSWAFYYQISVPLHIIFRSASLLMNMLFSALLLKKKYTFKQVLDVILVTLGITIATLTSAHEKITKSEHSTFIQWVIGIVILILALTIGSVLGVYQEIVYRKYGRVWKESLFYIHTLSLPFFFIFYKDIKNDINEFNKFPPISIPLNPISNFNISISSSWIYLAINILSQYFCVTGVHKLSSISTALTLNLILSLRKFASLLLSIFIFKNPLKLGHWIGTIILFVGTVMYFKDTPSRINKNETEKETNTNKEKEKRTYSNENIKNKNNIKLKNN</sequence>
<keyword evidence="3" id="KW-0762">Sugar transport</keyword>
<dbReference type="OrthoDB" id="999962at2759"/>
<dbReference type="GO" id="GO:0005789">
    <property type="term" value="C:endoplasmic reticulum membrane"/>
    <property type="evidence" value="ECO:0007669"/>
    <property type="project" value="TreeGrafter"/>
</dbReference>
<feature type="transmembrane region" description="Helical" evidence="7">
    <location>
        <begin position="18"/>
        <end position="36"/>
    </location>
</feature>
<dbReference type="GO" id="GO:0000139">
    <property type="term" value="C:Golgi membrane"/>
    <property type="evidence" value="ECO:0007669"/>
    <property type="project" value="TreeGrafter"/>
</dbReference>
<feature type="transmembrane region" description="Helical" evidence="7">
    <location>
        <begin position="286"/>
        <end position="308"/>
    </location>
</feature>
<reference evidence="8 9" key="2">
    <citation type="submission" date="2016-08" db="EMBL/GenBank/DDBJ databases">
        <title>Pervasive Adenine N6-methylation of Active Genes in Fungi.</title>
        <authorList>
            <consortium name="DOE Joint Genome Institute"/>
            <person name="Mondo S.J."/>
            <person name="Dannebaum R.O."/>
            <person name="Kuo R.C."/>
            <person name="Labutti K."/>
            <person name="Haridas S."/>
            <person name="Kuo A."/>
            <person name="Salamov A."/>
            <person name="Ahrendt S.R."/>
            <person name="Lipzen A."/>
            <person name="Sullivan W."/>
            <person name="Andreopoulos W.B."/>
            <person name="Clum A."/>
            <person name="Lindquist E."/>
            <person name="Daum C."/>
            <person name="Ramamoorthy G.K."/>
            <person name="Gryganskyi A."/>
            <person name="Culley D."/>
            <person name="Magnuson J.K."/>
            <person name="James T.Y."/>
            <person name="O'Malley M.A."/>
            <person name="Stajich J.E."/>
            <person name="Spatafora J.W."/>
            <person name="Visel A."/>
            <person name="Grigoriev I.V."/>
        </authorList>
    </citation>
    <scope>NUCLEOTIDE SEQUENCE [LARGE SCALE GENOMIC DNA]</scope>
    <source>
        <strain evidence="8 9">S4</strain>
    </source>
</reference>
<comment type="subcellular location">
    <subcellularLocation>
        <location evidence="1">Endomembrane system</location>
        <topology evidence="1">Multi-pass membrane protein</topology>
    </subcellularLocation>
</comment>
<comment type="caution">
    <text evidence="8">The sequence shown here is derived from an EMBL/GenBank/DDBJ whole genome shotgun (WGS) entry which is preliminary data.</text>
</comment>
<dbReference type="PANTHER" id="PTHR10778:SF4">
    <property type="entry name" value="NUCLEOTIDE SUGAR TRANSPORTER SLC35B4"/>
    <property type="match status" value="1"/>
</dbReference>
<reference evidence="8 9" key="1">
    <citation type="submission" date="2016-08" db="EMBL/GenBank/DDBJ databases">
        <title>A Parts List for Fungal Cellulosomes Revealed by Comparative Genomics.</title>
        <authorList>
            <consortium name="DOE Joint Genome Institute"/>
            <person name="Haitjema C.H."/>
            <person name="Gilmore S.P."/>
            <person name="Henske J.K."/>
            <person name="Solomon K.V."/>
            <person name="De Groot R."/>
            <person name="Kuo A."/>
            <person name="Mondo S.J."/>
            <person name="Salamov A.A."/>
            <person name="Labutti K."/>
            <person name="Zhao Z."/>
            <person name="Chiniquy J."/>
            <person name="Barry K."/>
            <person name="Brewer H.M."/>
            <person name="Purvine S.O."/>
            <person name="Wright A.T."/>
            <person name="Boxma B."/>
            <person name="Van Alen T."/>
            <person name="Hackstein J.H."/>
            <person name="Baker S.E."/>
            <person name="Grigoriev I.V."/>
            <person name="O'Malley M.A."/>
        </authorList>
    </citation>
    <scope>NUCLEOTIDE SEQUENCE [LARGE SCALE GENOMIC DNA]</scope>
    <source>
        <strain evidence="8 9">S4</strain>
    </source>
</reference>
<feature type="transmembrane region" description="Helical" evidence="7">
    <location>
        <begin position="206"/>
        <end position="226"/>
    </location>
</feature>